<dbReference type="AlphaFoldDB" id="A0A1Z5JCD8"/>
<protein>
    <submittedName>
        <fullName evidence="2">Uncharacterized protein</fullName>
    </submittedName>
</protein>
<feature type="compositionally biased region" description="Acidic residues" evidence="1">
    <location>
        <begin position="651"/>
        <end position="665"/>
    </location>
</feature>
<evidence type="ECO:0000313" key="3">
    <source>
        <dbReference type="Proteomes" id="UP000198406"/>
    </source>
</evidence>
<evidence type="ECO:0000256" key="1">
    <source>
        <dbReference type="SAM" id="MobiDB-lite"/>
    </source>
</evidence>
<feature type="compositionally biased region" description="Low complexity" evidence="1">
    <location>
        <begin position="76"/>
        <end position="94"/>
    </location>
</feature>
<comment type="caution">
    <text evidence="2">The sequence shown here is derived from an EMBL/GenBank/DDBJ whole genome shotgun (WGS) entry which is preliminary data.</text>
</comment>
<dbReference type="EMBL" id="BDSP01000043">
    <property type="protein sequence ID" value="GAX11639.1"/>
    <property type="molecule type" value="Genomic_DNA"/>
</dbReference>
<feature type="region of interest" description="Disordered" evidence="1">
    <location>
        <begin position="625"/>
        <end position="714"/>
    </location>
</feature>
<dbReference type="OrthoDB" id="46834at2759"/>
<proteinExistence type="predicted"/>
<reference evidence="2 3" key="1">
    <citation type="journal article" date="2015" name="Plant Cell">
        <title>Oil accumulation by the oleaginous diatom Fistulifera solaris as revealed by the genome and transcriptome.</title>
        <authorList>
            <person name="Tanaka T."/>
            <person name="Maeda Y."/>
            <person name="Veluchamy A."/>
            <person name="Tanaka M."/>
            <person name="Abida H."/>
            <person name="Marechal E."/>
            <person name="Bowler C."/>
            <person name="Muto M."/>
            <person name="Sunaga Y."/>
            <person name="Tanaka M."/>
            <person name="Yoshino T."/>
            <person name="Taniguchi T."/>
            <person name="Fukuda Y."/>
            <person name="Nemoto M."/>
            <person name="Matsumoto M."/>
            <person name="Wong P.S."/>
            <person name="Aburatani S."/>
            <person name="Fujibuchi W."/>
        </authorList>
    </citation>
    <scope>NUCLEOTIDE SEQUENCE [LARGE SCALE GENOMIC DNA]</scope>
    <source>
        <strain evidence="2 3">JPCC DA0580</strain>
    </source>
</reference>
<organism evidence="2 3">
    <name type="scientific">Fistulifera solaris</name>
    <name type="common">Oleaginous diatom</name>
    <dbReference type="NCBI Taxonomy" id="1519565"/>
    <lineage>
        <taxon>Eukaryota</taxon>
        <taxon>Sar</taxon>
        <taxon>Stramenopiles</taxon>
        <taxon>Ochrophyta</taxon>
        <taxon>Bacillariophyta</taxon>
        <taxon>Bacillariophyceae</taxon>
        <taxon>Bacillariophycidae</taxon>
        <taxon>Naviculales</taxon>
        <taxon>Naviculaceae</taxon>
        <taxon>Fistulifera</taxon>
    </lineage>
</organism>
<sequence>MPPLVAASKSCDTFGESDDVEQIKITLSRLPTTPEGLRPRRANTFVKRDLGLSNYKWESQNRPPAISQLPPRLSASWSTQGVQSSGSSGGPFSQAHSGSHGVAQSPHLMPGHARTAVGALVALNIGPVQNPRTNEEIYRWTPDWGSADHQRLIDEESPDLANEYYALNDTTQNDARIPVPDPNTNRSFVDSPISKASSLAASPSSRANIFYLGREKAKISENSNINTSFSSQVRLIHAANTSFASRALHMNSETMGAYDFTPLVDGQELILSSLDHFTNMSAMSQSALDQESQVFEPEMSLNMMNEDYFPSSQYANLDHALRKSKSENQRHAKEELIVSSIQRLQDNVAFVTELQDRGGLQAGMDNCKRYDREGLLTGFSEDSRSKISEILTQIVDEMGHTATDENETHHDLRNSILFCKKLVTTAVPQSQVAEYQGGAWRIHDHVKNCLGMVHPETPDLVRGGDTSVFSLPSGCDETPMTSNVSLTTTITSAVTTPNGRKHGKMKPFVDGLVLRRTIDIFCTLLEKLTQSCHTLLDRWGTSKQWHAGSEVSIRVTEEIKRTYLQLLSMELADLHALVDSFVYHAAPLTIPHEEPLFEVDEPPNGFVLPSFDSCRKMVALSCREEGVPRPEQDLFSPSTEDMRTLPNGYATDDDSAEEGEEEDNDDLRRQIGSQDHDDEDAGTREGPPPTNTAPGTPSIHPSLMKMGLTSPSSI</sequence>
<dbReference type="Proteomes" id="UP000198406">
    <property type="component" value="Unassembled WGS sequence"/>
</dbReference>
<feature type="region of interest" description="Disordered" evidence="1">
    <location>
        <begin position="58"/>
        <end position="109"/>
    </location>
</feature>
<gene>
    <name evidence="2" type="ORF">FisN_30Lh014</name>
</gene>
<dbReference type="InParanoid" id="A0A1Z5JCD8"/>
<accession>A0A1Z5JCD8</accession>
<keyword evidence="3" id="KW-1185">Reference proteome</keyword>
<evidence type="ECO:0000313" key="2">
    <source>
        <dbReference type="EMBL" id="GAX11639.1"/>
    </source>
</evidence>
<name>A0A1Z5JCD8_FISSO</name>